<name>A0A669P3S8_PHACC</name>
<feature type="compositionally biased region" description="Low complexity" evidence="1">
    <location>
        <begin position="176"/>
        <end position="187"/>
    </location>
</feature>
<evidence type="ECO:0000256" key="1">
    <source>
        <dbReference type="SAM" id="MobiDB-lite"/>
    </source>
</evidence>
<dbReference type="Proteomes" id="UP000472261">
    <property type="component" value="Unplaced"/>
</dbReference>
<feature type="region of interest" description="Disordered" evidence="1">
    <location>
        <begin position="91"/>
        <end position="212"/>
    </location>
</feature>
<proteinExistence type="predicted"/>
<dbReference type="InterPro" id="IPR011011">
    <property type="entry name" value="Znf_FYVE_PHD"/>
</dbReference>
<keyword evidence="4" id="KW-1185">Reference proteome</keyword>
<dbReference type="PANTHER" id="PTHR12420">
    <property type="entry name" value="PHD FINGER PROTEIN"/>
    <property type="match status" value="1"/>
</dbReference>
<evidence type="ECO:0000259" key="2">
    <source>
        <dbReference type="Pfam" id="PF26054"/>
    </source>
</evidence>
<dbReference type="Ensembl" id="ENSPCLT00000001033.1">
    <property type="protein sequence ID" value="ENSPCLP00000000813.1"/>
    <property type="gene ID" value="ENSPCLG00000000659.1"/>
</dbReference>
<dbReference type="InterPro" id="IPR059102">
    <property type="entry name" value="PHD_PHF7/G2E3-like"/>
</dbReference>
<organism evidence="3 4">
    <name type="scientific">Phasianus colchicus</name>
    <name type="common">Common pheasant</name>
    <dbReference type="NCBI Taxonomy" id="9054"/>
    <lineage>
        <taxon>Eukaryota</taxon>
        <taxon>Metazoa</taxon>
        <taxon>Chordata</taxon>
        <taxon>Craniata</taxon>
        <taxon>Vertebrata</taxon>
        <taxon>Euteleostomi</taxon>
        <taxon>Archelosauria</taxon>
        <taxon>Archosauria</taxon>
        <taxon>Dinosauria</taxon>
        <taxon>Saurischia</taxon>
        <taxon>Theropoda</taxon>
        <taxon>Coelurosauria</taxon>
        <taxon>Aves</taxon>
        <taxon>Neognathae</taxon>
        <taxon>Galloanserae</taxon>
        <taxon>Galliformes</taxon>
        <taxon>Phasianidae</taxon>
        <taxon>Phasianinae</taxon>
        <taxon>Phasianus</taxon>
    </lineage>
</organism>
<protein>
    <recommendedName>
        <fullName evidence="2">PHF7/G2E3-like PHD zinc finger domain-containing protein</fullName>
    </recommendedName>
</protein>
<reference evidence="3" key="1">
    <citation type="submission" date="2025-08" db="UniProtKB">
        <authorList>
            <consortium name="Ensembl"/>
        </authorList>
    </citation>
    <scope>IDENTIFICATION</scope>
</reference>
<dbReference type="InterPro" id="IPR013083">
    <property type="entry name" value="Znf_RING/FYVE/PHD"/>
</dbReference>
<accession>A0A669P3S8</accession>
<dbReference type="PANTHER" id="PTHR12420:SF47">
    <property type="entry name" value="PHD FINGER PROTEIN 7"/>
    <property type="match status" value="1"/>
</dbReference>
<dbReference type="Gene3D" id="3.30.40.10">
    <property type="entry name" value="Zinc/RING finger domain, C3HC4 (zinc finger)"/>
    <property type="match status" value="1"/>
</dbReference>
<feature type="compositionally biased region" description="Basic residues" evidence="1">
    <location>
        <begin position="137"/>
        <end position="150"/>
    </location>
</feature>
<dbReference type="AlphaFoldDB" id="A0A669P3S8"/>
<dbReference type="InterPro" id="IPR051188">
    <property type="entry name" value="PHD-type_Zinc_Finger"/>
</dbReference>
<reference evidence="3" key="2">
    <citation type="submission" date="2025-09" db="UniProtKB">
        <authorList>
            <consortium name="Ensembl"/>
        </authorList>
    </citation>
    <scope>IDENTIFICATION</scope>
</reference>
<dbReference type="Pfam" id="PF26054">
    <property type="entry name" value="PHD_G2E3"/>
    <property type="match status" value="1"/>
</dbReference>
<evidence type="ECO:0000313" key="3">
    <source>
        <dbReference type="Ensembl" id="ENSPCLP00000000813.1"/>
    </source>
</evidence>
<feature type="compositionally biased region" description="Polar residues" evidence="1">
    <location>
        <begin position="91"/>
        <end position="105"/>
    </location>
</feature>
<dbReference type="SUPFAM" id="SSF57903">
    <property type="entry name" value="FYVE/PHD zinc finger"/>
    <property type="match status" value="1"/>
</dbReference>
<dbReference type="GO" id="GO:0005634">
    <property type="term" value="C:nucleus"/>
    <property type="evidence" value="ECO:0007669"/>
    <property type="project" value="TreeGrafter"/>
</dbReference>
<feature type="domain" description="PHF7/G2E3-like PHD zinc finger" evidence="2">
    <location>
        <begin position="27"/>
        <end position="84"/>
    </location>
</feature>
<sequence length="272" mass="29816">MLTAGIRIPFRRPTWEDNDAYASLRVRHQHCDARDCLSPHGRDWAEREGPWELLLCNSCAAQGTHRRCFYLSHRTTRWDCNTCAGEGTASNTNLDSAGLSTTTRQELGPSRGSRTTSQAPPGSAECSRVPGSSVRSSQRRTDRRRVRLHLHRDENTCNQPRGRRGSCRNSAPIAESSSLRSASCRTSESSRHSQNLATTAGADRDSGPGHKAALRCSARPQILQASPKHAVGADRHQHQVLRAAPTATPHREHRGAQGILQRLMAAGPITAL</sequence>
<evidence type="ECO:0000313" key="4">
    <source>
        <dbReference type="Proteomes" id="UP000472261"/>
    </source>
</evidence>